<feature type="signal peptide" evidence="2">
    <location>
        <begin position="1"/>
        <end position="21"/>
    </location>
</feature>
<feature type="chain" id="PRO_5043549821" evidence="2">
    <location>
        <begin position="22"/>
        <end position="540"/>
    </location>
</feature>
<dbReference type="EMBL" id="CALSGD010001623">
    <property type="protein sequence ID" value="CAH7434577.1"/>
    <property type="molecule type" value="Genomic_DNA"/>
</dbReference>
<keyword evidence="1" id="KW-1133">Transmembrane helix</keyword>
<proteinExistence type="predicted"/>
<dbReference type="InterPro" id="IPR053368">
    <property type="entry name" value="Viral_Envelope_Glycoprotein"/>
</dbReference>
<feature type="transmembrane region" description="Helical" evidence="1">
    <location>
        <begin position="486"/>
        <end position="505"/>
    </location>
</feature>
<sequence length="540" mass="59812">MMAPLWILTLLGMLMSSQTTSQEIRWGILSTFPRPMPVMHDAQVFPRFFTTNDSLGLPFLPISKDVAPIQNNYTWTTNGSLCFTVNQSSEDPCIKLGNFSYAKLGREVTTGKGANRVTSANATVLFGWWPQHETQDTKRGRHHQQPQYAPFCIGGRPDSSSIFPWTGCQSRRAHSLNGFFTFSPLEGFGNFTKMDPWSYDIDPFDAWLLCDARGSCTDLSPMVTILGGATGIALMKSKIGGIIEAEPISNVKRVDPTPVCVWPPFVFAVCNDIGCSFALCWNASEFSSATVARMPRFLPMPVKTSNSLTLFRQKRDFGITAAIVAIIATAAVWASLTVASLALQGQVATAQHLNNLSASVSEAIDVQASVNSQLKGGLMIVNQRIDLVQEQLEILWQLAQLGCEVKLPGLCVTSIQYENFTKAANLFKELSSLLLSNWSVEFDDLMRKLRLAIVQINSTRLDISVTHGLFSWMSSAFSYFKEWVGVGMFGMTLFLGLFLCFWLLCRFKRQQHAKNVAIVQAMLAVEQGASPQVWLSMLSR</sequence>
<evidence type="ECO:0000313" key="3">
    <source>
        <dbReference type="EMBL" id="CAH7434577.1"/>
    </source>
</evidence>
<accession>A0AAV0AAX1</accession>
<keyword evidence="1" id="KW-0472">Membrane</keyword>
<keyword evidence="1" id="KW-0812">Transmembrane</keyword>
<dbReference type="PANTHER" id="PTHR37874">
    <property type="entry name" value="RIKEN CDNA 1500011B03 GENE-RELATED"/>
    <property type="match status" value="1"/>
</dbReference>
<keyword evidence="4" id="KW-1185">Reference proteome</keyword>
<name>A0AAV0AAX1_PHORO</name>
<comment type="caution">
    <text evidence="3">The sequence shown here is derived from an EMBL/GenBank/DDBJ whole genome shotgun (WGS) entry which is preliminary data.</text>
</comment>
<protein>
    <submittedName>
        <fullName evidence="3">Gm8113 protein</fullName>
    </submittedName>
</protein>
<gene>
    <name evidence="3" type="primary">Gm8113</name>
    <name evidence="3" type="ORF">PHOROB_LOCUS17049</name>
</gene>
<evidence type="ECO:0000256" key="1">
    <source>
        <dbReference type="SAM" id="Phobius"/>
    </source>
</evidence>
<evidence type="ECO:0000256" key="2">
    <source>
        <dbReference type="SAM" id="SignalP"/>
    </source>
</evidence>
<dbReference type="AlphaFoldDB" id="A0AAV0AAX1"/>
<keyword evidence="2" id="KW-0732">Signal</keyword>
<organism evidence="3 4">
    <name type="scientific">Phodopus roborovskii</name>
    <name type="common">Roborovski's desert hamster</name>
    <name type="synonym">Cricetulus roborovskii</name>
    <dbReference type="NCBI Taxonomy" id="109678"/>
    <lineage>
        <taxon>Eukaryota</taxon>
        <taxon>Metazoa</taxon>
        <taxon>Chordata</taxon>
        <taxon>Craniata</taxon>
        <taxon>Vertebrata</taxon>
        <taxon>Euteleostomi</taxon>
        <taxon>Mammalia</taxon>
        <taxon>Eutheria</taxon>
        <taxon>Euarchontoglires</taxon>
        <taxon>Glires</taxon>
        <taxon>Rodentia</taxon>
        <taxon>Myomorpha</taxon>
        <taxon>Muroidea</taxon>
        <taxon>Cricetidae</taxon>
        <taxon>Cricetinae</taxon>
        <taxon>Phodopus</taxon>
    </lineage>
</organism>
<dbReference type="Proteomes" id="UP001152836">
    <property type="component" value="Unassembled WGS sequence"/>
</dbReference>
<reference evidence="3" key="1">
    <citation type="submission" date="2022-06" db="EMBL/GenBank/DDBJ databases">
        <authorList>
            <person name="Andreotti S."/>
            <person name="Wyler E."/>
        </authorList>
    </citation>
    <scope>NUCLEOTIDE SEQUENCE</scope>
</reference>
<evidence type="ECO:0000313" key="4">
    <source>
        <dbReference type="Proteomes" id="UP001152836"/>
    </source>
</evidence>
<dbReference type="PANTHER" id="PTHR37874:SF2">
    <property type="entry name" value="GENE 8113-RELATED"/>
    <property type="match status" value="1"/>
</dbReference>